<dbReference type="PANTHER" id="PTHR33373">
    <property type="entry name" value="OS07G0479600 PROTEIN"/>
    <property type="match status" value="1"/>
</dbReference>
<keyword evidence="4" id="KW-1185">Reference proteome</keyword>
<organism evidence="3 4">
    <name type="scientific">Prunus dulcis</name>
    <name type="common">Almond</name>
    <name type="synonym">Amygdalus dulcis</name>
    <dbReference type="NCBI Taxonomy" id="3755"/>
    <lineage>
        <taxon>Eukaryota</taxon>
        <taxon>Viridiplantae</taxon>
        <taxon>Streptophyta</taxon>
        <taxon>Embryophyta</taxon>
        <taxon>Tracheophyta</taxon>
        <taxon>Spermatophyta</taxon>
        <taxon>Magnoliopsida</taxon>
        <taxon>eudicotyledons</taxon>
        <taxon>Gunneridae</taxon>
        <taxon>Pentapetalae</taxon>
        <taxon>rosids</taxon>
        <taxon>fabids</taxon>
        <taxon>Rosales</taxon>
        <taxon>Rosaceae</taxon>
        <taxon>Amygdaloideae</taxon>
        <taxon>Amygdaleae</taxon>
        <taxon>Prunus</taxon>
    </lineage>
</organism>
<dbReference type="SUPFAM" id="SSF52540">
    <property type="entry name" value="P-loop containing nucleoside triphosphate hydrolases"/>
    <property type="match status" value="1"/>
</dbReference>
<dbReference type="Proteomes" id="UP001054821">
    <property type="component" value="Chromosome 3"/>
</dbReference>
<evidence type="ECO:0000313" key="3">
    <source>
        <dbReference type="EMBL" id="KAI5337329.1"/>
    </source>
</evidence>
<dbReference type="AlphaFoldDB" id="A0AAD4Z9B7"/>
<sequence length="477" mass="53418">MDDLLDVWSTEILKQQIQQQEKAAGNAGSTSITKKVCFCIPAPWFCFRRQVVLRHNDIVVKIKELNERLPLIASERQKYDFQSTKRGIEQIERQKSSSFVDKTFGRVDEKDKVVAKLLSGSGQGGATCLVIPIIGMGGIGKTTLTKLIGLCTYSTAYTMNVVHKLYLFYLQLLKLKKVLIFLCQQLKTREIQSSKAVGEKVLLVCGRLKFVESFGFLVAFELKLALIRRNCSAVFELLLLLQFSCFDVKLSFSAVEKETFSHGKGSLVFFPVINFPSDFAELILHSREILAVDLILLSGYFVYCMHGSSGCLACHGKTTLKNSVNEPPEGLLNESRTINKPSISEDFWTTSTWDMDNSAVQSQGSMSSISTNQTLDPHGGSGSNTTPSEFVNHGLLLWNQTRQRWVGNKKSESPAKQIREPKLSTHCLSMVKSFCLCSWNASYESLLGSNKPFPQPIPLPEMVDFLVDVWEQEGLYD</sequence>
<name>A0AAD4Z9B7_PRUDU</name>
<evidence type="ECO:0000259" key="2">
    <source>
        <dbReference type="Pfam" id="PF13259"/>
    </source>
</evidence>
<feature type="compositionally biased region" description="Polar residues" evidence="1">
    <location>
        <begin position="364"/>
        <end position="375"/>
    </location>
</feature>
<protein>
    <recommendedName>
        <fullName evidence="2">Gag1-like clamp domain-containing protein</fullName>
    </recommendedName>
</protein>
<dbReference type="Gene3D" id="3.40.50.300">
    <property type="entry name" value="P-loop containing nucleotide triphosphate hydrolases"/>
    <property type="match status" value="1"/>
</dbReference>
<feature type="domain" description="Gag1-like clamp" evidence="2">
    <location>
        <begin position="353"/>
        <end position="477"/>
    </location>
</feature>
<dbReference type="Pfam" id="PF13259">
    <property type="entry name" value="clamp_Gag1-like"/>
    <property type="match status" value="1"/>
</dbReference>
<comment type="caution">
    <text evidence="3">The sequence shown here is derived from an EMBL/GenBank/DDBJ whole genome shotgun (WGS) entry which is preliminary data.</text>
</comment>
<evidence type="ECO:0000313" key="4">
    <source>
        <dbReference type="Proteomes" id="UP001054821"/>
    </source>
</evidence>
<evidence type="ECO:0000256" key="1">
    <source>
        <dbReference type="SAM" id="MobiDB-lite"/>
    </source>
</evidence>
<dbReference type="EMBL" id="JAJFAZ020000003">
    <property type="protein sequence ID" value="KAI5337329.1"/>
    <property type="molecule type" value="Genomic_DNA"/>
</dbReference>
<dbReference type="InterPro" id="IPR025124">
    <property type="entry name" value="Gag1-like_clamp"/>
</dbReference>
<proteinExistence type="predicted"/>
<dbReference type="InterPro" id="IPR027417">
    <property type="entry name" value="P-loop_NTPase"/>
</dbReference>
<reference evidence="3 4" key="1">
    <citation type="journal article" date="2022" name="G3 (Bethesda)">
        <title>Whole-genome sequence and methylome profiling of the almond [Prunus dulcis (Mill.) D.A. Webb] cultivar 'Nonpareil'.</title>
        <authorList>
            <person name="D'Amico-Willman K.M."/>
            <person name="Ouma W.Z."/>
            <person name="Meulia T."/>
            <person name="Sideli G.M."/>
            <person name="Gradziel T.M."/>
            <person name="Fresnedo-Ramirez J."/>
        </authorList>
    </citation>
    <scope>NUCLEOTIDE SEQUENCE [LARGE SCALE GENOMIC DNA]</scope>
    <source>
        <strain evidence="3">Clone GOH B32 T37-40</strain>
    </source>
</reference>
<feature type="region of interest" description="Disordered" evidence="1">
    <location>
        <begin position="364"/>
        <end position="383"/>
    </location>
</feature>
<accession>A0AAD4Z9B7</accession>
<gene>
    <name evidence="3" type="ORF">L3X38_016600</name>
</gene>
<dbReference type="PANTHER" id="PTHR33373:SF1">
    <property type="entry name" value="DUF4050 DOMAIN-CONTAINING PROTEIN"/>
    <property type="match status" value="1"/>
</dbReference>